<protein>
    <submittedName>
        <fullName evidence="1">Uncharacterized protein</fullName>
    </submittedName>
</protein>
<dbReference type="EMBL" id="CP052766">
    <property type="protein sequence ID" value="QJR82152.1"/>
    <property type="molecule type" value="Genomic_DNA"/>
</dbReference>
<dbReference type="AlphaFoldDB" id="A0A6M4MGG5"/>
<organism evidence="1 2">
    <name type="scientific">Alteromonas pelagimontana</name>
    <dbReference type="NCBI Taxonomy" id="1858656"/>
    <lineage>
        <taxon>Bacteria</taxon>
        <taxon>Pseudomonadati</taxon>
        <taxon>Pseudomonadota</taxon>
        <taxon>Gammaproteobacteria</taxon>
        <taxon>Alteromonadales</taxon>
        <taxon>Alteromonadaceae</taxon>
        <taxon>Alteromonas/Salinimonas group</taxon>
        <taxon>Alteromonas</taxon>
    </lineage>
</organism>
<dbReference type="KEGG" id="apel:CA267_016035"/>
<evidence type="ECO:0000313" key="2">
    <source>
        <dbReference type="Proteomes" id="UP000219285"/>
    </source>
</evidence>
<dbReference type="RefSeq" id="WP_170669078.1">
    <property type="nucleotide sequence ID" value="NZ_CP052766.1"/>
</dbReference>
<proteinExistence type="predicted"/>
<dbReference type="Proteomes" id="UP000219285">
    <property type="component" value="Chromosome"/>
</dbReference>
<accession>A0A6M4MGG5</accession>
<name>A0A6M4MGG5_9ALTE</name>
<keyword evidence="2" id="KW-1185">Reference proteome</keyword>
<evidence type="ECO:0000313" key="1">
    <source>
        <dbReference type="EMBL" id="QJR82152.1"/>
    </source>
</evidence>
<reference evidence="1 2" key="2">
    <citation type="submission" date="2020-04" db="EMBL/GenBank/DDBJ databases">
        <title>Complete genome sequence of Alteromonas pelagimontana 5.12T.</title>
        <authorList>
            <person name="Sinha R.K."/>
            <person name="Krishnan K.P."/>
            <person name="Kurian J.P."/>
        </authorList>
    </citation>
    <scope>NUCLEOTIDE SEQUENCE [LARGE SCALE GENOMIC DNA]</scope>
    <source>
        <strain evidence="1 2">5.12</strain>
    </source>
</reference>
<sequence length="54" mass="6275">MTRFPEDIFLAYRGVEVSEVYGNEEIIELINGKFFPFNQIVKRDFGLGFDDVAK</sequence>
<reference evidence="2" key="1">
    <citation type="submission" date="2014-12" db="EMBL/GenBank/DDBJ databases">
        <title>Complete genome sequence of a multi-drug resistant Klebsiella pneumoniae.</title>
        <authorList>
            <person name="Hua X."/>
            <person name="Chen Q."/>
            <person name="Li X."/>
            <person name="Feng Y."/>
            <person name="Ruan Z."/>
            <person name="Yu Y."/>
        </authorList>
    </citation>
    <scope>NUCLEOTIDE SEQUENCE [LARGE SCALE GENOMIC DNA]</scope>
    <source>
        <strain evidence="2">5.12</strain>
    </source>
</reference>
<gene>
    <name evidence="1" type="ORF">CA267_016035</name>
</gene>